<dbReference type="PRINTS" id="PR00455">
    <property type="entry name" value="HTHTETR"/>
</dbReference>
<evidence type="ECO:0000259" key="5">
    <source>
        <dbReference type="PROSITE" id="PS50977"/>
    </source>
</evidence>
<dbReference type="Pfam" id="PF16859">
    <property type="entry name" value="TetR_C_11"/>
    <property type="match status" value="1"/>
</dbReference>
<dbReference type="Gene3D" id="1.10.10.60">
    <property type="entry name" value="Homeodomain-like"/>
    <property type="match status" value="1"/>
</dbReference>
<evidence type="ECO:0000313" key="7">
    <source>
        <dbReference type="Proteomes" id="UP001500575"/>
    </source>
</evidence>
<dbReference type="InterPro" id="IPR036271">
    <property type="entry name" value="Tet_transcr_reg_TetR-rel_C_sf"/>
</dbReference>
<dbReference type="InterPro" id="IPR011075">
    <property type="entry name" value="TetR_C"/>
</dbReference>
<dbReference type="PANTHER" id="PTHR30055:SF148">
    <property type="entry name" value="TETR-FAMILY TRANSCRIPTIONAL REGULATOR"/>
    <property type="match status" value="1"/>
</dbReference>
<dbReference type="SUPFAM" id="SSF46689">
    <property type="entry name" value="Homeodomain-like"/>
    <property type="match status" value="1"/>
</dbReference>
<name>A0ABP5JHI8_9ACTN</name>
<dbReference type="PANTHER" id="PTHR30055">
    <property type="entry name" value="HTH-TYPE TRANSCRIPTIONAL REGULATOR RUTR"/>
    <property type="match status" value="1"/>
</dbReference>
<dbReference type="InterPro" id="IPR050109">
    <property type="entry name" value="HTH-type_TetR-like_transc_reg"/>
</dbReference>
<keyword evidence="2 4" id="KW-0238">DNA-binding</keyword>
<dbReference type="InterPro" id="IPR001647">
    <property type="entry name" value="HTH_TetR"/>
</dbReference>
<protein>
    <submittedName>
        <fullName evidence="6">TetR/AcrR family transcriptional regulator</fullName>
    </submittedName>
</protein>
<sequence length="217" mass="23045">MTPQEAATVAAHRPRIEGHREQEILQATLDVLAEVGYDRLTMDAVASAAKASKATLYRRWSSKAALVIDAILAQKGPARAPDTGSLRADLLEMHCGQGGVTDARAMGVLASLITAVNKDPEFAAAFRRDFIGPKVTIGRAAFERARERGEIDPDVDIDLVAPALAGMVLHRTFVLGEPPTESTIAALVDQIILPACGVRPGGVPDSKATQNTQKEDS</sequence>
<organism evidence="6 7">
    <name type="scientific">Nocardioides bigeumensis</name>
    <dbReference type="NCBI Taxonomy" id="433657"/>
    <lineage>
        <taxon>Bacteria</taxon>
        <taxon>Bacillati</taxon>
        <taxon>Actinomycetota</taxon>
        <taxon>Actinomycetes</taxon>
        <taxon>Propionibacteriales</taxon>
        <taxon>Nocardioidaceae</taxon>
        <taxon>Nocardioides</taxon>
    </lineage>
</organism>
<dbReference type="SUPFAM" id="SSF48498">
    <property type="entry name" value="Tetracyclin repressor-like, C-terminal domain"/>
    <property type="match status" value="1"/>
</dbReference>
<dbReference type="EMBL" id="BAAAQQ010000002">
    <property type="protein sequence ID" value="GAA2115340.1"/>
    <property type="molecule type" value="Genomic_DNA"/>
</dbReference>
<gene>
    <name evidence="6" type="ORF">GCM10009843_04620</name>
</gene>
<dbReference type="InterPro" id="IPR023772">
    <property type="entry name" value="DNA-bd_HTH_TetR-type_CS"/>
</dbReference>
<evidence type="ECO:0000256" key="4">
    <source>
        <dbReference type="PROSITE-ProRule" id="PRU00335"/>
    </source>
</evidence>
<feature type="DNA-binding region" description="H-T-H motif" evidence="4">
    <location>
        <begin position="41"/>
        <end position="60"/>
    </location>
</feature>
<dbReference type="Gene3D" id="1.10.357.10">
    <property type="entry name" value="Tetracycline Repressor, domain 2"/>
    <property type="match status" value="1"/>
</dbReference>
<evidence type="ECO:0000313" key="6">
    <source>
        <dbReference type="EMBL" id="GAA2115340.1"/>
    </source>
</evidence>
<feature type="domain" description="HTH tetR-type" evidence="5">
    <location>
        <begin position="18"/>
        <end position="78"/>
    </location>
</feature>
<evidence type="ECO:0000256" key="3">
    <source>
        <dbReference type="ARBA" id="ARBA00023163"/>
    </source>
</evidence>
<dbReference type="PROSITE" id="PS01081">
    <property type="entry name" value="HTH_TETR_1"/>
    <property type="match status" value="1"/>
</dbReference>
<dbReference type="Proteomes" id="UP001500575">
    <property type="component" value="Unassembled WGS sequence"/>
</dbReference>
<dbReference type="Pfam" id="PF00440">
    <property type="entry name" value="TetR_N"/>
    <property type="match status" value="1"/>
</dbReference>
<dbReference type="RefSeq" id="WP_344301994.1">
    <property type="nucleotide sequence ID" value="NZ_BAAAQQ010000002.1"/>
</dbReference>
<keyword evidence="7" id="KW-1185">Reference proteome</keyword>
<proteinExistence type="predicted"/>
<keyword evidence="3" id="KW-0804">Transcription</keyword>
<reference evidence="7" key="1">
    <citation type="journal article" date="2019" name="Int. J. Syst. Evol. Microbiol.">
        <title>The Global Catalogue of Microorganisms (GCM) 10K type strain sequencing project: providing services to taxonomists for standard genome sequencing and annotation.</title>
        <authorList>
            <consortium name="The Broad Institute Genomics Platform"/>
            <consortium name="The Broad Institute Genome Sequencing Center for Infectious Disease"/>
            <person name="Wu L."/>
            <person name="Ma J."/>
        </authorList>
    </citation>
    <scope>NUCLEOTIDE SEQUENCE [LARGE SCALE GENOMIC DNA]</scope>
    <source>
        <strain evidence="7">JCM 16021</strain>
    </source>
</reference>
<dbReference type="PROSITE" id="PS50977">
    <property type="entry name" value="HTH_TETR_2"/>
    <property type="match status" value="1"/>
</dbReference>
<evidence type="ECO:0000256" key="1">
    <source>
        <dbReference type="ARBA" id="ARBA00023015"/>
    </source>
</evidence>
<evidence type="ECO:0000256" key="2">
    <source>
        <dbReference type="ARBA" id="ARBA00023125"/>
    </source>
</evidence>
<dbReference type="InterPro" id="IPR009057">
    <property type="entry name" value="Homeodomain-like_sf"/>
</dbReference>
<keyword evidence="1" id="KW-0805">Transcription regulation</keyword>
<accession>A0ABP5JHI8</accession>
<comment type="caution">
    <text evidence="6">The sequence shown here is derived from an EMBL/GenBank/DDBJ whole genome shotgun (WGS) entry which is preliminary data.</text>
</comment>